<dbReference type="EMBL" id="ACKP02000027">
    <property type="protein sequence ID" value="EEX77139.1"/>
    <property type="molecule type" value="Genomic_DNA"/>
</dbReference>
<proteinExistence type="predicted"/>
<dbReference type="Proteomes" id="UP000003505">
    <property type="component" value="Unassembled WGS sequence"/>
</dbReference>
<protein>
    <submittedName>
        <fullName evidence="1">Uncharacterized protein</fullName>
    </submittedName>
</protein>
<gene>
    <name evidence="1" type="ORF">SELSPUOL_01470</name>
</gene>
<evidence type="ECO:0000313" key="1">
    <source>
        <dbReference type="EMBL" id="EEX77139.1"/>
    </source>
</evidence>
<accession>C9LVH6</accession>
<name>C9LVH6_SELS3</name>
<comment type="caution">
    <text evidence="1">The sequence shown here is derived from an EMBL/GenBank/DDBJ whole genome shotgun (WGS) entry which is preliminary data.</text>
</comment>
<sequence length="39" mass="4270">MSAGARIASHPPRNSFDITEMNVGNLPESFKCIALQRPL</sequence>
<evidence type="ECO:0000313" key="2">
    <source>
        <dbReference type="Proteomes" id="UP000003505"/>
    </source>
</evidence>
<reference evidence="1 2" key="1">
    <citation type="submission" date="2009-09" db="EMBL/GenBank/DDBJ databases">
        <authorList>
            <person name="Weinstock G."/>
            <person name="Sodergren E."/>
            <person name="Clifton S."/>
            <person name="Fulton L."/>
            <person name="Fulton B."/>
            <person name="Courtney L."/>
            <person name="Fronick C."/>
            <person name="Harrison M."/>
            <person name="Strong C."/>
            <person name="Farmer C."/>
            <person name="Delahaunty K."/>
            <person name="Markovic C."/>
            <person name="Hall O."/>
            <person name="Minx P."/>
            <person name="Tomlinson C."/>
            <person name="Mitreva M."/>
            <person name="Nelson J."/>
            <person name="Hou S."/>
            <person name="Wollam A."/>
            <person name="Pepin K.H."/>
            <person name="Johnson M."/>
            <person name="Bhonagiri V."/>
            <person name="Nash W.E."/>
            <person name="Warren W."/>
            <person name="Chinwalla A."/>
            <person name="Mardis E.R."/>
            <person name="Wilson R.K."/>
        </authorList>
    </citation>
    <scope>NUCLEOTIDE SEQUENCE [LARGE SCALE GENOMIC DNA]</scope>
    <source>
        <strain evidence="2">ATCC 35185 / DSM 20758 / VPI D19B-28</strain>
    </source>
</reference>
<organism evidence="1 2">
    <name type="scientific">Selenomonas sputigena (strain ATCC 35185 / DSM 20758 / CCUG 44933 / VPI D19B-28)</name>
    <dbReference type="NCBI Taxonomy" id="546271"/>
    <lineage>
        <taxon>Bacteria</taxon>
        <taxon>Bacillati</taxon>
        <taxon>Bacillota</taxon>
        <taxon>Negativicutes</taxon>
        <taxon>Selenomonadales</taxon>
        <taxon>Selenomonadaceae</taxon>
        <taxon>Selenomonas</taxon>
    </lineage>
</organism>
<dbReference type="AlphaFoldDB" id="C9LVH6"/>